<dbReference type="Proteomes" id="UP000295598">
    <property type="component" value="Unassembled WGS sequence"/>
</dbReference>
<evidence type="ECO:0000313" key="2">
    <source>
        <dbReference type="Proteomes" id="UP000295598"/>
    </source>
</evidence>
<dbReference type="AlphaFoldDB" id="A0A4R4JT80"/>
<reference evidence="1 2" key="1">
    <citation type="journal article" date="2019" name="Int. J. Syst. Evol. Microbiol.">
        <title>Photorhabdus khanii subsp. guanajuatensis subsp. nov., isolated from Heterorhabditis atacamensis, and Photorhabdus luminescens subsp. mexicana subsp. nov., isolated from Heterorhabditis mexicana entomopathogenic nematodes.</title>
        <authorList>
            <person name="Machado R.A.R."/>
            <person name="Bruno P."/>
            <person name="Arce C.C.M."/>
            <person name="Liechti N."/>
            <person name="Kohler A."/>
            <person name="Bernal J."/>
            <person name="Bruggmann R."/>
            <person name="Turlings T.C.J."/>
        </authorList>
    </citation>
    <scope>NUCLEOTIDE SEQUENCE [LARGE SCALE GENOMIC DNA]</scope>
    <source>
        <strain evidence="1 2">MEX20-17</strain>
    </source>
</reference>
<protein>
    <submittedName>
        <fullName evidence="1">Uncharacterized protein</fullName>
    </submittedName>
</protein>
<organism evidence="1 2">
    <name type="scientific">Photorhabdus khanii subsp. guanajuatensis</name>
    <dbReference type="NCBI Taxonomy" id="2100166"/>
    <lineage>
        <taxon>Bacteria</taxon>
        <taxon>Pseudomonadati</taxon>
        <taxon>Pseudomonadota</taxon>
        <taxon>Gammaproteobacteria</taxon>
        <taxon>Enterobacterales</taxon>
        <taxon>Morganellaceae</taxon>
        <taxon>Photorhabdus</taxon>
    </lineage>
</organism>
<comment type="caution">
    <text evidence="1">The sequence shown here is derived from an EMBL/GenBank/DDBJ whole genome shotgun (WGS) entry which is preliminary data.</text>
</comment>
<gene>
    <name evidence="1" type="ORF">C5467_10660</name>
</gene>
<accession>A0A4R4JT80</accession>
<proteinExistence type="predicted"/>
<evidence type="ECO:0000313" key="1">
    <source>
        <dbReference type="EMBL" id="TDB57844.1"/>
    </source>
</evidence>
<dbReference type="RefSeq" id="WP_036845119.1">
    <property type="nucleotide sequence ID" value="NZ_CAWOJO010000015.1"/>
</dbReference>
<sequence>MTKGFWQLIDKDGVVVRQREGDSDSESYMRSSVWLVPSNMRLHFTIESEFIEPWKFFGAHKKGTLVTIYNQLVDADEHIDIVNKVRSLDEIQPHLGIEIKSFEILIDDIDKFTFDHKDFQVWNAYIGKEWVGTSEY</sequence>
<name>A0A4R4JT80_9GAMM</name>
<dbReference type="EMBL" id="PUJY01000015">
    <property type="protein sequence ID" value="TDB57844.1"/>
    <property type="molecule type" value="Genomic_DNA"/>
</dbReference>